<dbReference type="InterPro" id="IPR012925">
    <property type="entry name" value="TipAS_dom"/>
</dbReference>
<gene>
    <name evidence="2" type="ORF">K4H28_14290</name>
</gene>
<dbReference type="RefSeq" id="WP_221005816.1">
    <property type="nucleotide sequence ID" value="NZ_CP081150.1"/>
</dbReference>
<evidence type="ECO:0000313" key="3">
    <source>
        <dbReference type="Proteomes" id="UP000825679"/>
    </source>
</evidence>
<evidence type="ECO:0000313" key="2">
    <source>
        <dbReference type="EMBL" id="QZA77435.1"/>
    </source>
</evidence>
<name>A0ABX8Z6L3_9NEIS</name>
<proteinExistence type="predicted"/>
<dbReference type="Proteomes" id="UP000825679">
    <property type="component" value="Chromosome"/>
</dbReference>
<feature type="domain" description="TipAS antibiotic-recognition" evidence="1">
    <location>
        <begin position="21"/>
        <end position="120"/>
    </location>
</feature>
<protein>
    <submittedName>
        <fullName evidence="2">TipAS antibiotic-recognition domain-containing protein</fullName>
    </submittedName>
</protein>
<dbReference type="Pfam" id="PF07739">
    <property type="entry name" value="TipAS"/>
    <property type="match status" value="1"/>
</dbReference>
<accession>A0ABX8Z6L3</accession>
<dbReference type="Gene3D" id="1.10.490.50">
    <property type="entry name" value="Antibiotic binding domain of TipA-like multidrug resistance regulators"/>
    <property type="match status" value="1"/>
</dbReference>
<sequence>MKQLNADYLEQCRQALQQEQTASLATSNNWAHVDRPKVHADWDALYKKLSQHIGVSDANDAAVQSLMDEHFAIATRFYTPSKLAYIGMGIFYRENADMATFHNGYHPEMVNYLGDAMVVYANQKL</sequence>
<dbReference type="EMBL" id="CP081150">
    <property type="protein sequence ID" value="QZA77435.1"/>
    <property type="molecule type" value="Genomic_DNA"/>
</dbReference>
<organism evidence="2 3">
    <name type="scientific">Deefgea tanakiae</name>
    <dbReference type="NCBI Taxonomy" id="2865840"/>
    <lineage>
        <taxon>Bacteria</taxon>
        <taxon>Pseudomonadati</taxon>
        <taxon>Pseudomonadota</taxon>
        <taxon>Betaproteobacteria</taxon>
        <taxon>Neisseriales</taxon>
        <taxon>Chitinibacteraceae</taxon>
        <taxon>Deefgea</taxon>
    </lineage>
</organism>
<dbReference type="SUPFAM" id="SSF89082">
    <property type="entry name" value="Antibiotic binding domain of TipA-like multidrug resistance regulators"/>
    <property type="match status" value="1"/>
</dbReference>
<reference evidence="2 3" key="1">
    <citation type="submission" date="2021-08" db="EMBL/GenBank/DDBJ databases">
        <title>complete genome sequencing of Deefgea sp. D25.</title>
        <authorList>
            <person name="Bae J.-W."/>
            <person name="Gim D.-H."/>
        </authorList>
    </citation>
    <scope>NUCLEOTIDE SEQUENCE [LARGE SCALE GENOMIC DNA]</scope>
    <source>
        <strain evidence="2 3">D25</strain>
    </source>
</reference>
<keyword evidence="3" id="KW-1185">Reference proteome</keyword>
<dbReference type="InterPro" id="IPR036244">
    <property type="entry name" value="TipA-like_antibiotic-bd"/>
</dbReference>
<evidence type="ECO:0000259" key="1">
    <source>
        <dbReference type="Pfam" id="PF07739"/>
    </source>
</evidence>